<feature type="region of interest" description="Disordered" evidence="1">
    <location>
        <begin position="292"/>
        <end position="317"/>
    </location>
</feature>
<evidence type="ECO:0000313" key="2">
    <source>
        <dbReference type="EMBL" id="WVZ99813.1"/>
    </source>
</evidence>
<protein>
    <submittedName>
        <fullName evidence="2">Uncharacterized protein</fullName>
    </submittedName>
</protein>
<sequence length="317" mass="32402">MKPRQRQRQRRLVVVGGVGAHELVQALGGAEAQVAVLHGVGGAAGAVGAVRRRPVLDHLVLLLQRLGTAVARRVAVLHPGDAVEVPQAGVELGRRGHVAAVAGAVGAPAALLRVRRRGGVHCDVVRKEALEDAPGLARLQVEDEALVPAGRVLRLESLHQVLGVEVLSVGRHAQHAGAAVVAVVDEHVVVGPAGHDLAAAAAAAAGDERGPVAQQGGEEVVDVDVGARVVLGHPGVDVGAGGVVDDDAWPRVVGAARDVVVHEDDDVLVLETALLHDLPLEPAMRTAHLVPAAEASPSPSDGSRSKSCHRAPATART</sequence>
<gene>
    <name evidence="2" type="ORF">U9M48_045059</name>
</gene>
<reference evidence="2 3" key="1">
    <citation type="submission" date="2024-02" db="EMBL/GenBank/DDBJ databases">
        <title>High-quality chromosome-scale genome assembly of Pensacola bahiagrass (Paspalum notatum Flugge var. saurae).</title>
        <authorList>
            <person name="Vega J.M."/>
            <person name="Podio M."/>
            <person name="Orjuela J."/>
            <person name="Siena L.A."/>
            <person name="Pessino S.C."/>
            <person name="Combes M.C."/>
            <person name="Mariac C."/>
            <person name="Albertini E."/>
            <person name="Pupilli F."/>
            <person name="Ortiz J.P.A."/>
            <person name="Leblanc O."/>
        </authorList>
    </citation>
    <scope>NUCLEOTIDE SEQUENCE [LARGE SCALE GENOMIC DNA]</scope>
    <source>
        <strain evidence="2">R1</strain>
        <tissue evidence="2">Leaf</tissue>
    </source>
</reference>
<evidence type="ECO:0000313" key="3">
    <source>
        <dbReference type="Proteomes" id="UP001341281"/>
    </source>
</evidence>
<dbReference type="AlphaFoldDB" id="A0AAQ3UWH9"/>
<organism evidence="2 3">
    <name type="scientific">Paspalum notatum var. saurae</name>
    <dbReference type="NCBI Taxonomy" id="547442"/>
    <lineage>
        <taxon>Eukaryota</taxon>
        <taxon>Viridiplantae</taxon>
        <taxon>Streptophyta</taxon>
        <taxon>Embryophyta</taxon>
        <taxon>Tracheophyta</taxon>
        <taxon>Spermatophyta</taxon>
        <taxon>Magnoliopsida</taxon>
        <taxon>Liliopsida</taxon>
        <taxon>Poales</taxon>
        <taxon>Poaceae</taxon>
        <taxon>PACMAD clade</taxon>
        <taxon>Panicoideae</taxon>
        <taxon>Andropogonodae</taxon>
        <taxon>Paspaleae</taxon>
        <taxon>Paspalinae</taxon>
        <taxon>Paspalum</taxon>
    </lineage>
</organism>
<keyword evidence="3" id="KW-1185">Reference proteome</keyword>
<proteinExistence type="predicted"/>
<name>A0AAQ3UWH9_PASNO</name>
<evidence type="ECO:0000256" key="1">
    <source>
        <dbReference type="SAM" id="MobiDB-lite"/>
    </source>
</evidence>
<dbReference type="Proteomes" id="UP001341281">
    <property type="component" value="Chromosome 10"/>
</dbReference>
<dbReference type="EMBL" id="CP144754">
    <property type="protein sequence ID" value="WVZ99813.1"/>
    <property type="molecule type" value="Genomic_DNA"/>
</dbReference>
<accession>A0AAQ3UWH9</accession>